<organism evidence="1 2">
    <name type="scientific">Plastoroseomonas arctica</name>
    <dbReference type="NCBI Taxonomy" id="1509237"/>
    <lineage>
        <taxon>Bacteria</taxon>
        <taxon>Pseudomonadati</taxon>
        <taxon>Pseudomonadota</taxon>
        <taxon>Alphaproteobacteria</taxon>
        <taxon>Acetobacterales</taxon>
        <taxon>Acetobacteraceae</taxon>
        <taxon>Plastoroseomonas</taxon>
    </lineage>
</organism>
<sequence length="186" mass="19742">MDISTKSRKELETLAQNAERILADAKRSKHHDAASAMAEAVKTALAALPPRPGFRAAGPKPETATTRAIGALTEAAAALALEFDLSPPPQTSAPHKLVAADGSPKVGGDQRNRAVKVFRYLSHRRGTGIAMVAWIAKEDEEEGGWQVTRRSVSEKQGLETDPALDAEAAITAFRALLAAMGTPRRA</sequence>
<comment type="caution">
    <text evidence="1">The sequence shown here is derived from an EMBL/GenBank/DDBJ whole genome shotgun (WGS) entry which is preliminary data.</text>
</comment>
<keyword evidence="2" id="KW-1185">Reference proteome</keyword>
<protein>
    <submittedName>
        <fullName evidence="1">Uncharacterized protein</fullName>
    </submittedName>
</protein>
<evidence type="ECO:0000313" key="2">
    <source>
        <dbReference type="Proteomes" id="UP001196068"/>
    </source>
</evidence>
<dbReference type="EMBL" id="JAAEDH010000007">
    <property type="protein sequence ID" value="MBR0655084.1"/>
    <property type="molecule type" value="Genomic_DNA"/>
</dbReference>
<reference evidence="1" key="2">
    <citation type="journal article" date="2021" name="Syst. Appl. Microbiol.">
        <title>Roseomonas hellenica sp. nov., isolated from roots of wild-growing Alkanna tinctoria.</title>
        <authorList>
            <person name="Rat A."/>
            <person name="Naranjo H.D."/>
            <person name="Lebbe L."/>
            <person name="Cnockaert M."/>
            <person name="Krigas N."/>
            <person name="Grigoriadou K."/>
            <person name="Maloupa E."/>
            <person name="Willems A."/>
        </authorList>
    </citation>
    <scope>NUCLEOTIDE SEQUENCE</scope>
    <source>
        <strain evidence="1">LMG 28251</strain>
    </source>
</reference>
<dbReference type="AlphaFoldDB" id="A0AAF1JWB4"/>
<gene>
    <name evidence="1" type="ORF">GXW79_08325</name>
</gene>
<name>A0AAF1JWB4_9PROT</name>
<dbReference type="Proteomes" id="UP001196068">
    <property type="component" value="Unassembled WGS sequence"/>
</dbReference>
<reference evidence="1" key="1">
    <citation type="submission" date="2020-01" db="EMBL/GenBank/DDBJ databases">
        <authorList>
            <person name="Rat A."/>
        </authorList>
    </citation>
    <scope>NUCLEOTIDE SEQUENCE</scope>
    <source>
        <strain evidence="1">LMG 28251</strain>
    </source>
</reference>
<dbReference type="RefSeq" id="WP_211873915.1">
    <property type="nucleotide sequence ID" value="NZ_JAAEDH010000007.1"/>
</dbReference>
<evidence type="ECO:0000313" key="1">
    <source>
        <dbReference type="EMBL" id="MBR0655084.1"/>
    </source>
</evidence>
<accession>A0AAF1JWB4</accession>
<proteinExistence type="predicted"/>